<dbReference type="PROSITE" id="PS50943">
    <property type="entry name" value="HTH_CROC1"/>
    <property type="match status" value="1"/>
</dbReference>
<evidence type="ECO:0000313" key="2">
    <source>
        <dbReference type="EMBL" id="MBS9477718.1"/>
    </source>
</evidence>
<dbReference type="Gene3D" id="1.10.260.40">
    <property type="entry name" value="lambda repressor-like DNA-binding domains"/>
    <property type="match status" value="1"/>
</dbReference>
<sequence>MAFGQTVRFHRNQKGFGLNEFAERLGVSPAYWSRVEREQENPPRDDLVERVAAILEVKLDDLFCEAGRLPPDLRGDIKAVVTLYRRSRDARNTTSK</sequence>
<dbReference type="CDD" id="cd00093">
    <property type="entry name" value="HTH_XRE"/>
    <property type="match status" value="1"/>
</dbReference>
<keyword evidence="3" id="KW-1185">Reference proteome</keyword>
<gene>
    <name evidence="2" type="ORF">KIP89_11415</name>
</gene>
<dbReference type="InterPro" id="IPR010982">
    <property type="entry name" value="Lambda_DNA-bd_dom_sf"/>
</dbReference>
<reference evidence="2" key="1">
    <citation type="submission" date="2021-05" db="EMBL/GenBank/DDBJ databases">
        <authorList>
            <person name="Sun Q."/>
            <person name="Inoue M."/>
        </authorList>
    </citation>
    <scope>NUCLEOTIDE SEQUENCE</scope>
    <source>
        <strain evidence="2">VKM B-3255</strain>
    </source>
</reference>
<proteinExistence type="predicted"/>
<feature type="domain" description="HTH cro/C1-type" evidence="1">
    <location>
        <begin position="7"/>
        <end position="62"/>
    </location>
</feature>
<dbReference type="RefSeq" id="WP_213755563.1">
    <property type="nucleotide sequence ID" value="NZ_JAHCQH010000016.1"/>
</dbReference>
<accession>A0ABS5R7V7</accession>
<dbReference type="SMART" id="SM00530">
    <property type="entry name" value="HTH_XRE"/>
    <property type="match status" value="1"/>
</dbReference>
<comment type="caution">
    <text evidence="2">The sequence shown here is derived from an EMBL/GenBank/DDBJ whole genome shotgun (WGS) entry which is preliminary data.</text>
</comment>
<name>A0ABS5R7V7_9HYPH</name>
<dbReference type="Proteomes" id="UP001166585">
    <property type="component" value="Unassembled WGS sequence"/>
</dbReference>
<dbReference type="Pfam" id="PF13560">
    <property type="entry name" value="HTH_31"/>
    <property type="match status" value="1"/>
</dbReference>
<evidence type="ECO:0000313" key="3">
    <source>
        <dbReference type="Proteomes" id="UP001166585"/>
    </source>
</evidence>
<organism evidence="2 3">
    <name type="scientific">Ancylobacter radicis</name>
    <dbReference type="NCBI Taxonomy" id="2836179"/>
    <lineage>
        <taxon>Bacteria</taxon>
        <taxon>Pseudomonadati</taxon>
        <taxon>Pseudomonadota</taxon>
        <taxon>Alphaproteobacteria</taxon>
        <taxon>Hyphomicrobiales</taxon>
        <taxon>Xanthobacteraceae</taxon>
        <taxon>Ancylobacter</taxon>
    </lineage>
</organism>
<dbReference type="EMBL" id="JAHCQH010000016">
    <property type="protein sequence ID" value="MBS9477718.1"/>
    <property type="molecule type" value="Genomic_DNA"/>
</dbReference>
<dbReference type="SUPFAM" id="SSF47413">
    <property type="entry name" value="lambda repressor-like DNA-binding domains"/>
    <property type="match status" value="1"/>
</dbReference>
<dbReference type="InterPro" id="IPR001387">
    <property type="entry name" value="Cro/C1-type_HTH"/>
</dbReference>
<protein>
    <submittedName>
        <fullName evidence="2">Helix-turn-helix transcriptional regulator</fullName>
    </submittedName>
</protein>
<evidence type="ECO:0000259" key="1">
    <source>
        <dbReference type="PROSITE" id="PS50943"/>
    </source>
</evidence>